<evidence type="ECO:0000313" key="1">
    <source>
        <dbReference type="EMBL" id="SQI56094.1"/>
    </source>
</evidence>
<dbReference type="InterPro" id="IPR024562">
    <property type="entry name" value="YqhG"/>
</dbReference>
<gene>
    <name evidence="1" type="ORF">NCTC4824_01734</name>
</gene>
<dbReference type="KEGG" id="blen:NCTC4824_01734"/>
<keyword evidence="2" id="KW-1185">Reference proteome</keyword>
<dbReference type="EMBL" id="LS483476">
    <property type="protein sequence ID" value="SQI56094.1"/>
    <property type="molecule type" value="Genomic_DNA"/>
</dbReference>
<dbReference type="Pfam" id="PF11079">
    <property type="entry name" value="YqhG"/>
    <property type="match status" value="1"/>
</dbReference>
<proteinExistence type="predicted"/>
<dbReference type="Proteomes" id="UP000249134">
    <property type="component" value="Chromosome 1"/>
</dbReference>
<sequence length="264" mass="30991">MLQKEIHQYLEHFFQANDCQILENGDGFLTVQLTIDMDKELMNRPFYWVYLEKTNGIPNPMRVTYITDQARAPDDLKGELIHFGAPRLHQLFSTAKKLAGFMRVYEKPKLINDSKQTPLHPWLGLNVKISYQSDRKRDIIKSIGLNLLNGALLDSFQEKLDRLTFHSKISDYCFTISPIIKPESGLNRIEKYLIKELSEEPHLWAEAAIERWDEDLQLLKHFYADYEEKPETYETEKQGLKEQYEPMINIEVINGGMFYIATRI</sequence>
<reference evidence="1 2" key="1">
    <citation type="submission" date="2018-06" db="EMBL/GenBank/DDBJ databases">
        <authorList>
            <consortium name="Pathogen Informatics"/>
            <person name="Doyle S."/>
        </authorList>
    </citation>
    <scope>NUCLEOTIDE SEQUENCE [LARGE SCALE GENOMIC DNA]</scope>
    <source>
        <strain evidence="1 2">NCTC4824</strain>
    </source>
</reference>
<dbReference type="RefSeq" id="WP_066137460.1">
    <property type="nucleotide sequence ID" value="NZ_CBCSGM010000001.1"/>
</dbReference>
<accession>A0A2X4Z635</accession>
<name>A0A2X4Z635_LEDLE</name>
<dbReference type="STRING" id="1348624.GCA_001591545_00813"/>
<organism evidence="1 2">
    <name type="scientific">Lederbergia lenta</name>
    <name type="common">Bacillus lentus</name>
    <dbReference type="NCBI Taxonomy" id="1467"/>
    <lineage>
        <taxon>Bacteria</taxon>
        <taxon>Bacillati</taxon>
        <taxon>Bacillota</taxon>
        <taxon>Bacilli</taxon>
        <taxon>Bacillales</taxon>
        <taxon>Bacillaceae</taxon>
        <taxon>Lederbergia</taxon>
    </lineage>
</organism>
<dbReference type="AlphaFoldDB" id="A0A2X4Z635"/>
<protein>
    <submittedName>
        <fullName evidence="1">YqhG</fullName>
    </submittedName>
</protein>
<evidence type="ECO:0000313" key="2">
    <source>
        <dbReference type="Proteomes" id="UP000249134"/>
    </source>
</evidence>